<evidence type="ECO:0000256" key="1">
    <source>
        <dbReference type="ARBA" id="ARBA00022692"/>
    </source>
</evidence>
<keyword evidence="5" id="KW-1185">Reference proteome</keyword>
<dbReference type="RefSeq" id="WP_035021699.1">
    <property type="nucleotide sequence ID" value="NZ_CP084916.1"/>
</dbReference>
<dbReference type="PANTHER" id="PTHR37815:SF3">
    <property type="entry name" value="UPF0397 PROTEIN SPR0429"/>
    <property type="match status" value="1"/>
</dbReference>
<dbReference type="InterPro" id="IPR009825">
    <property type="entry name" value="ECF_substrate-spec-like"/>
</dbReference>
<organism evidence="4 5">
    <name type="scientific">Carnobacterium viridans</name>
    <dbReference type="NCBI Taxonomy" id="174587"/>
    <lineage>
        <taxon>Bacteria</taxon>
        <taxon>Bacillati</taxon>
        <taxon>Bacillota</taxon>
        <taxon>Bacilli</taxon>
        <taxon>Lactobacillales</taxon>
        <taxon>Carnobacteriaceae</taxon>
        <taxon>Carnobacterium</taxon>
    </lineage>
</organism>
<proteinExistence type="predicted"/>
<feature type="transmembrane region" description="Helical" evidence="3">
    <location>
        <begin position="12"/>
        <end position="35"/>
    </location>
</feature>
<dbReference type="Pfam" id="PF07155">
    <property type="entry name" value="ECF-ribofla_trS"/>
    <property type="match status" value="1"/>
</dbReference>
<sequence length="160" mass="17044">MRRITTKEIVTVALFMAMTIVMTLLIRIPTFRGYINLGDMVLLFAALFLGKKAGFLVGGLGSALADIIAGYAFYAPITFIVKGLQGYICAWIFQKTGYHKPLLATIPAGIFMALGYFVAESFMYGVAGAAISIPGNLLQGIVGALGAVLLQKSVGSKIKK</sequence>
<accession>A0A1H1B3M8</accession>
<keyword evidence="1 3" id="KW-0812">Transmembrane</keyword>
<dbReference type="Proteomes" id="UP000199481">
    <property type="component" value="Unassembled WGS sequence"/>
</dbReference>
<dbReference type="EMBL" id="FNJW01000008">
    <property type="protein sequence ID" value="SDQ46513.1"/>
    <property type="molecule type" value="Genomic_DNA"/>
</dbReference>
<dbReference type="PANTHER" id="PTHR37815">
    <property type="entry name" value="UPF0397 PROTEIN BC_2624-RELATED"/>
    <property type="match status" value="1"/>
</dbReference>
<dbReference type="Gene3D" id="1.10.1760.20">
    <property type="match status" value="1"/>
</dbReference>
<reference evidence="5" key="1">
    <citation type="submission" date="2016-10" db="EMBL/GenBank/DDBJ databases">
        <authorList>
            <person name="Varghese N."/>
            <person name="Submissions S."/>
        </authorList>
    </citation>
    <scope>NUCLEOTIDE SEQUENCE [LARGE SCALE GENOMIC DNA]</scope>
    <source>
        <strain evidence="5">MPL-11</strain>
    </source>
</reference>
<evidence type="ECO:0000313" key="4">
    <source>
        <dbReference type="EMBL" id="SDQ46513.1"/>
    </source>
</evidence>
<dbReference type="AlphaFoldDB" id="A0A1H1B3M8"/>
<gene>
    <name evidence="4" type="ORF">SAMN04487752_2407</name>
</gene>
<feature type="transmembrane region" description="Helical" evidence="3">
    <location>
        <begin position="125"/>
        <end position="150"/>
    </location>
</feature>
<protein>
    <submittedName>
        <fullName evidence="4">Uncharacterized membrane protein</fullName>
    </submittedName>
</protein>
<feature type="transmembrane region" description="Helical" evidence="3">
    <location>
        <begin position="102"/>
        <end position="119"/>
    </location>
</feature>
<dbReference type="OrthoDB" id="411368at2"/>
<keyword evidence="3" id="KW-0472">Membrane</keyword>
<evidence type="ECO:0000256" key="2">
    <source>
        <dbReference type="ARBA" id="ARBA00022989"/>
    </source>
</evidence>
<name>A0A1H1B3M8_9LACT</name>
<feature type="transmembrane region" description="Helical" evidence="3">
    <location>
        <begin position="55"/>
        <end position="81"/>
    </location>
</feature>
<evidence type="ECO:0000313" key="5">
    <source>
        <dbReference type="Proteomes" id="UP000199481"/>
    </source>
</evidence>
<dbReference type="GO" id="GO:0016020">
    <property type="term" value="C:membrane"/>
    <property type="evidence" value="ECO:0007669"/>
    <property type="project" value="InterPro"/>
</dbReference>
<evidence type="ECO:0000256" key="3">
    <source>
        <dbReference type="SAM" id="Phobius"/>
    </source>
</evidence>
<keyword evidence="2 3" id="KW-1133">Transmembrane helix</keyword>